<keyword evidence="1" id="KW-0812">Transmembrane</keyword>
<reference evidence="3 4" key="2">
    <citation type="journal article" date="2012" name="Stand. Genomic Sci.">
        <title>Complete genome sequence of the sulfate-reducing firmicute Desulfotomaculum ruminis type strain (DL(T)).</title>
        <authorList>
            <person name="Spring S."/>
            <person name="Visser M."/>
            <person name="Lu M."/>
            <person name="Copeland A."/>
            <person name="Lapidus A."/>
            <person name="Lucas S."/>
            <person name="Cheng J.F."/>
            <person name="Han C."/>
            <person name="Tapia R."/>
            <person name="Goodwin L.A."/>
            <person name="Pitluck S."/>
            <person name="Ivanova N."/>
            <person name="Land M."/>
            <person name="Hauser L."/>
            <person name="Larimer F."/>
            <person name="Rohde M."/>
            <person name="Goker M."/>
            <person name="Detter J.C."/>
            <person name="Kyrpides N.C."/>
            <person name="Woyke T."/>
            <person name="Schaap P.J."/>
            <person name="Plugge C.M."/>
            <person name="Muyzer G."/>
            <person name="Kuever J."/>
            <person name="Pereira I.A."/>
            <person name="Parshina S.N."/>
            <person name="Bernier-Latmani R."/>
            <person name="Stams A.J."/>
            <person name="Klenk H.P."/>
        </authorList>
    </citation>
    <scope>NUCLEOTIDE SEQUENCE [LARGE SCALE GENOMIC DNA]</scope>
    <source>
        <strain evidence="4">ATCC 23193 / DSM 2154 / NCIB 8452 / DL</strain>
    </source>
</reference>
<dbReference type="STRING" id="696281.Desru_0395"/>
<dbReference type="InterPro" id="IPR029052">
    <property type="entry name" value="Metallo-depent_PP-like"/>
</dbReference>
<gene>
    <name evidence="3" type="ordered locus">Desru_0395</name>
</gene>
<dbReference type="KEGG" id="dru:Desru_0395"/>
<dbReference type="HOGENOM" id="CLU_025443_0_0_9"/>
<feature type="transmembrane region" description="Helical" evidence="1">
    <location>
        <begin position="114"/>
        <end position="133"/>
    </location>
</feature>
<accession>F6DQW2</accession>
<keyword evidence="1" id="KW-0472">Membrane</keyword>
<dbReference type="AlphaFoldDB" id="F6DQW2"/>
<name>F6DQW2_DESRL</name>
<feature type="transmembrane region" description="Helical" evidence="1">
    <location>
        <begin position="73"/>
        <end position="94"/>
    </location>
</feature>
<proteinExistence type="predicted"/>
<dbReference type="PANTHER" id="PTHR31302">
    <property type="entry name" value="TRANSMEMBRANE PROTEIN WITH METALLOPHOSPHOESTERASE DOMAIN-RELATED"/>
    <property type="match status" value="1"/>
</dbReference>
<reference evidence="4" key="1">
    <citation type="submission" date="2011-05" db="EMBL/GenBank/DDBJ databases">
        <title>Complete sequence of Desulfotomaculum ruminis DSM 2154.</title>
        <authorList>
            <person name="Lucas S."/>
            <person name="Copeland A."/>
            <person name="Lapidus A."/>
            <person name="Cheng J.-F."/>
            <person name="Goodwin L."/>
            <person name="Pitluck S."/>
            <person name="Lu M."/>
            <person name="Detter J.C."/>
            <person name="Han C."/>
            <person name="Tapia R."/>
            <person name="Land M."/>
            <person name="Hauser L."/>
            <person name="Kyrpides N."/>
            <person name="Ivanova N."/>
            <person name="Mikhailova N."/>
            <person name="Pagani I."/>
            <person name="Stams A.J.M."/>
            <person name="Plugge C.M."/>
            <person name="Muyzer G."/>
            <person name="Kuever J."/>
            <person name="Parshina S.N."/>
            <person name="Ivanova A.E."/>
            <person name="Nazina T.N."/>
            <person name="Brambilla E."/>
            <person name="Spring S."/>
            <person name="Klenk H.-P."/>
            <person name="Woyke T."/>
        </authorList>
    </citation>
    <scope>NUCLEOTIDE SEQUENCE [LARGE SCALE GENOMIC DNA]</scope>
    <source>
        <strain evidence="4">ATCC 23193 / DSM 2154 / NCIB 8452 / DL</strain>
    </source>
</reference>
<dbReference type="PANTHER" id="PTHR31302:SF0">
    <property type="entry name" value="TRANSMEMBRANE PROTEIN WITH METALLOPHOSPHOESTERASE DOMAIN"/>
    <property type="match status" value="1"/>
</dbReference>
<dbReference type="InterPro" id="IPR051158">
    <property type="entry name" value="Metallophosphoesterase_sf"/>
</dbReference>
<dbReference type="eggNOG" id="COG1408">
    <property type="taxonomic scope" value="Bacteria"/>
</dbReference>
<dbReference type="GO" id="GO:0016787">
    <property type="term" value="F:hydrolase activity"/>
    <property type="evidence" value="ECO:0007669"/>
    <property type="project" value="InterPro"/>
</dbReference>
<feature type="transmembrane region" description="Helical" evidence="1">
    <location>
        <begin position="6"/>
        <end position="27"/>
    </location>
</feature>
<dbReference type="Pfam" id="PF00149">
    <property type="entry name" value="Metallophos"/>
    <property type="match status" value="1"/>
</dbReference>
<dbReference type="InterPro" id="IPR004843">
    <property type="entry name" value="Calcineurin-like_PHP"/>
</dbReference>
<keyword evidence="1" id="KW-1133">Transmembrane helix</keyword>
<organism evidence="3 4">
    <name type="scientific">Desulforamulus ruminis (strain ATCC 23193 / DSM 2154 / NCIMB 8452 / DL)</name>
    <name type="common">Desulfotomaculum ruminis</name>
    <dbReference type="NCBI Taxonomy" id="696281"/>
    <lineage>
        <taxon>Bacteria</taxon>
        <taxon>Bacillati</taxon>
        <taxon>Bacillota</taxon>
        <taxon>Clostridia</taxon>
        <taxon>Eubacteriales</taxon>
        <taxon>Peptococcaceae</taxon>
        <taxon>Desulforamulus</taxon>
    </lineage>
</organism>
<protein>
    <submittedName>
        <fullName evidence="3">Metallophosphoesterase</fullName>
    </submittedName>
</protein>
<feature type="domain" description="Calcineurin-like phosphoesterase" evidence="2">
    <location>
        <begin position="157"/>
        <end position="320"/>
    </location>
</feature>
<dbReference type="Gene3D" id="3.60.21.10">
    <property type="match status" value="1"/>
</dbReference>
<evidence type="ECO:0000256" key="1">
    <source>
        <dbReference type="SAM" id="Phobius"/>
    </source>
</evidence>
<sequence>MGDYIYSLFGFNGVMCFYIGYRGWTVLGKQASPIYRKLFWGFFALLVFTFPAAEFAEDLLPPDSLWLTIWGSYSMIAVSYIFLLLLFIDLGLLLNNRGISFVPRAIKEHKRTPFILSGLIVGTVIVVLIYGSWNARNPVVTNYALDIEKKAGSLKQLKVVMISDIHYGKIINEPRLNPMVEMTNKLQPDIILLAGDIMDGNIDPADVRRLTAVLSLMQAKYGTFAVPGNHDRGLRDNQLLNDFEEAGVKVLKDNYIKVDDSFYIIGRDDPGRRTGKGRKELGELMKGIDASLPLILLDHQPIDLINAQAVGVDLQLSGHTNRGQIFPSNFITGQIYELDWGPLKKESYHLVVSSGYGTWGPPLRIGSNSEIVNIKMNFQ</sequence>
<dbReference type="SUPFAM" id="SSF56300">
    <property type="entry name" value="Metallo-dependent phosphatases"/>
    <property type="match status" value="1"/>
</dbReference>
<feature type="transmembrane region" description="Helical" evidence="1">
    <location>
        <begin position="34"/>
        <end position="53"/>
    </location>
</feature>
<evidence type="ECO:0000313" key="3">
    <source>
        <dbReference type="EMBL" id="AEG58686.1"/>
    </source>
</evidence>
<dbReference type="EMBL" id="CP002780">
    <property type="protein sequence ID" value="AEG58686.1"/>
    <property type="molecule type" value="Genomic_DNA"/>
</dbReference>
<keyword evidence="4" id="KW-1185">Reference proteome</keyword>
<dbReference type="Proteomes" id="UP000009234">
    <property type="component" value="Chromosome"/>
</dbReference>
<dbReference type="CDD" id="cd07385">
    <property type="entry name" value="MPP_YkuE_C"/>
    <property type="match status" value="1"/>
</dbReference>
<evidence type="ECO:0000259" key="2">
    <source>
        <dbReference type="Pfam" id="PF00149"/>
    </source>
</evidence>
<evidence type="ECO:0000313" key="4">
    <source>
        <dbReference type="Proteomes" id="UP000009234"/>
    </source>
</evidence>